<feature type="binding site" evidence="6">
    <location>
        <position position="147"/>
    </location>
    <ligand>
        <name>Mg(2+)</name>
        <dbReference type="ChEBI" id="CHEBI:18420"/>
        <label>1</label>
    </ligand>
</feature>
<feature type="binding site" evidence="6">
    <location>
        <position position="248"/>
    </location>
    <ligand>
        <name>Mg(2+)</name>
        <dbReference type="ChEBI" id="CHEBI:18420"/>
        <label>1</label>
    </ligand>
</feature>
<comment type="similarity">
    <text evidence="1">Belongs to the DNA repair enzymes AP/ExoA family.</text>
</comment>
<evidence type="ECO:0000256" key="1">
    <source>
        <dbReference type="ARBA" id="ARBA00007092"/>
    </source>
</evidence>
<comment type="caution">
    <text evidence="10">The sequence shown here is derived from an EMBL/GenBank/DDBJ whole genome shotgun (WGS) entry which is preliminary data.</text>
</comment>
<name>A0A2P7BN68_9HYPH</name>
<evidence type="ECO:0000259" key="9">
    <source>
        <dbReference type="Pfam" id="PF03372"/>
    </source>
</evidence>
<dbReference type="Gene3D" id="3.60.10.10">
    <property type="entry name" value="Endonuclease/exonuclease/phosphatase"/>
    <property type="match status" value="1"/>
</dbReference>
<feature type="binding site" evidence="6">
    <location>
        <position position="7"/>
    </location>
    <ligand>
        <name>Mg(2+)</name>
        <dbReference type="ChEBI" id="CHEBI:18420"/>
        <label>1</label>
    </ligand>
</feature>
<evidence type="ECO:0000313" key="10">
    <source>
        <dbReference type="EMBL" id="PSH67908.1"/>
    </source>
</evidence>
<organism evidence="10 11">
    <name type="scientific">Phyllobacterium brassicacearum</name>
    <dbReference type="NCBI Taxonomy" id="314235"/>
    <lineage>
        <taxon>Bacteria</taxon>
        <taxon>Pseudomonadati</taxon>
        <taxon>Pseudomonadota</taxon>
        <taxon>Alphaproteobacteria</taxon>
        <taxon>Hyphomicrobiales</taxon>
        <taxon>Phyllobacteriaceae</taxon>
        <taxon>Phyllobacterium</taxon>
    </lineage>
</organism>
<dbReference type="InterPro" id="IPR005135">
    <property type="entry name" value="Endo/exonuclease/phosphatase"/>
</dbReference>
<feature type="binding site" evidence="6">
    <location>
        <position position="247"/>
    </location>
    <ligand>
        <name>Mg(2+)</name>
        <dbReference type="ChEBI" id="CHEBI:18420"/>
        <label>1</label>
    </ligand>
</feature>
<dbReference type="PROSITE" id="PS00726">
    <property type="entry name" value="AP_NUCLEASE_F1_1"/>
    <property type="match status" value="1"/>
</dbReference>
<dbReference type="InterPro" id="IPR037493">
    <property type="entry name" value="ExoIII-like"/>
</dbReference>
<feature type="site" description="Transition state stabilizer" evidence="7">
    <location>
        <position position="149"/>
    </location>
</feature>
<keyword evidence="2 6" id="KW-0479">Metal-binding</keyword>
<evidence type="ECO:0000313" key="11">
    <source>
        <dbReference type="Proteomes" id="UP000241444"/>
    </source>
</evidence>
<dbReference type="GO" id="GO:0004519">
    <property type="term" value="F:endonuclease activity"/>
    <property type="evidence" value="ECO:0007669"/>
    <property type="project" value="InterPro"/>
</dbReference>
<dbReference type="InterPro" id="IPR004808">
    <property type="entry name" value="AP_endonuc_1"/>
</dbReference>
<proteinExistence type="inferred from homology"/>
<feature type="region of interest" description="Disordered" evidence="8">
    <location>
        <begin position="235"/>
        <end position="256"/>
    </location>
</feature>
<protein>
    <submittedName>
        <fullName evidence="10">Exodeoxyribonuclease III</fullName>
    </submittedName>
</protein>
<dbReference type="InterPro" id="IPR036691">
    <property type="entry name" value="Endo/exonu/phosph_ase_sf"/>
</dbReference>
<accession>A0A2P7BN68</accession>
<dbReference type="Pfam" id="PF03372">
    <property type="entry name" value="Exo_endo_phos"/>
    <property type="match status" value="1"/>
</dbReference>
<dbReference type="OrthoDB" id="9803914at2"/>
<dbReference type="GO" id="GO:0003677">
    <property type="term" value="F:DNA binding"/>
    <property type="evidence" value="ECO:0007669"/>
    <property type="project" value="InterPro"/>
</dbReference>
<dbReference type="GO" id="GO:0046872">
    <property type="term" value="F:metal ion binding"/>
    <property type="evidence" value="ECO:0007669"/>
    <property type="project" value="UniProtKB-KW"/>
</dbReference>
<dbReference type="EMBL" id="PGGO01000012">
    <property type="protein sequence ID" value="PSH67908.1"/>
    <property type="molecule type" value="Genomic_DNA"/>
</dbReference>
<feature type="site" description="Important for catalytic activity" evidence="7">
    <location>
        <position position="218"/>
    </location>
</feature>
<sequence>MKIATYNINNINKRLENLLHWLEATEPDVVCLQELKCTDAMFPSRELRSIGYEAVWKGQKSWNGVAILAREREPVLTRDSLPGDPDDSQSRYIEAAVNGVLIASIYLPNGNPQPGPKFDYKLDWFKRLAVHAADLWSMDVPVVLAGDLNVVPTDFDIYNTRSWMDNALLQPESRATFRQLLQQGWTDAVRELHPEEPMFSFWHYMRNAWERDAGLRLDVLLLSKSVSKRLRAAGVDRTERARPNASDHAPTWVELK</sequence>
<feature type="binding site" evidence="6">
    <location>
        <position position="34"/>
    </location>
    <ligand>
        <name>Mg(2+)</name>
        <dbReference type="ChEBI" id="CHEBI:18420"/>
        <label>1</label>
    </ligand>
</feature>
<feature type="active site" evidence="5">
    <location>
        <position position="106"/>
    </location>
</feature>
<dbReference type="NCBIfam" id="TIGR00633">
    <property type="entry name" value="xth"/>
    <property type="match status" value="1"/>
</dbReference>
<feature type="domain" description="Endonuclease/exonuclease/phosphatase" evidence="9">
    <location>
        <begin position="4"/>
        <end position="248"/>
    </location>
</feature>
<reference evidence="11" key="1">
    <citation type="submission" date="2017-11" db="EMBL/GenBank/DDBJ databases">
        <authorList>
            <person name="Kuznetsova I."/>
            <person name="Sazanova A."/>
            <person name="Chirak E."/>
            <person name="Safronova V."/>
            <person name="Willems A."/>
        </authorList>
    </citation>
    <scope>NUCLEOTIDE SEQUENCE [LARGE SCALE GENOMIC DNA]</scope>
    <source>
        <strain evidence="11">STM 196</strain>
    </source>
</reference>
<gene>
    <name evidence="10" type="primary">xth</name>
    <name evidence="10" type="ORF">CU102_16765</name>
</gene>
<dbReference type="AlphaFoldDB" id="A0A2P7BN68"/>
<dbReference type="PROSITE" id="PS51435">
    <property type="entry name" value="AP_NUCLEASE_F1_4"/>
    <property type="match status" value="1"/>
</dbReference>
<dbReference type="CDD" id="cd09086">
    <property type="entry name" value="ExoIII-like_AP-endo"/>
    <property type="match status" value="1"/>
</dbReference>
<feature type="active site" description="Proton donor/acceptor" evidence="5">
    <location>
        <position position="147"/>
    </location>
</feature>
<dbReference type="GO" id="GO:0006281">
    <property type="term" value="P:DNA repair"/>
    <property type="evidence" value="ECO:0007669"/>
    <property type="project" value="InterPro"/>
</dbReference>
<evidence type="ECO:0000256" key="7">
    <source>
        <dbReference type="PIRSR" id="PIRSR604808-3"/>
    </source>
</evidence>
<evidence type="ECO:0000256" key="8">
    <source>
        <dbReference type="SAM" id="MobiDB-lite"/>
    </source>
</evidence>
<evidence type="ECO:0000256" key="6">
    <source>
        <dbReference type="PIRSR" id="PIRSR604808-2"/>
    </source>
</evidence>
<evidence type="ECO:0000256" key="4">
    <source>
        <dbReference type="ARBA" id="ARBA00022842"/>
    </source>
</evidence>
<dbReference type="SUPFAM" id="SSF56219">
    <property type="entry name" value="DNase I-like"/>
    <property type="match status" value="1"/>
</dbReference>
<evidence type="ECO:0000256" key="2">
    <source>
        <dbReference type="ARBA" id="ARBA00022723"/>
    </source>
</evidence>
<dbReference type="NCBIfam" id="TIGR00195">
    <property type="entry name" value="exoDNase_III"/>
    <property type="match status" value="1"/>
</dbReference>
<dbReference type="RefSeq" id="WP_106712297.1">
    <property type="nucleotide sequence ID" value="NZ_PGGO01000012.1"/>
</dbReference>
<keyword evidence="6" id="KW-0464">Manganese</keyword>
<feature type="active site" description="Proton acceptor" evidence="5">
    <location>
        <position position="248"/>
    </location>
</feature>
<dbReference type="PANTHER" id="PTHR43250">
    <property type="entry name" value="EXODEOXYRIBONUCLEASE III"/>
    <property type="match status" value="1"/>
</dbReference>
<keyword evidence="11" id="KW-1185">Reference proteome</keyword>
<comment type="cofactor">
    <cofactor evidence="6">
        <name>Mg(2+)</name>
        <dbReference type="ChEBI" id="CHEBI:18420"/>
    </cofactor>
    <cofactor evidence="6">
        <name>Mn(2+)</name>
        <dbReference type="ChEBI" id="CHEBI:29035"/>
    </cofactor>
    <text evidence="6">Probably binds two magnesium or manganese ions per subunit.</text>
</comment>
<evidence type="ECO:0000256" key="5">
    <source>
        <dbReference type="PIRSR" id="PIRSR604808-1"/>
    </source>
</evidence>
<feature type="site" description="Interaction with DNA substrate" evidence="7">
    <location>
        <position position="248"/>
    </location>
</feature>
<dbReference type="PANTHER" id="PTHR43250:SF1">
    <property type="entry name" value="EXODEOXYRIBONUCLEASE III"/>
    <property type="match status" value="1"/>
</dbReference>
<dbReference type="GO" id="GO:0008311">
    <property type="term" value="F:double-stranded DNA 3'-5' DNA exonuclease activity"/>
    <property type="evidence" value="ECO:0007669"/>
    <property type="project" value="InterPro"/>
</dbReference>
<evidence type="ECO:0000256" key="3">
    <source>
        <dbReference type="ARBA" id="ARBA00022801"/>
    </source>
</evidence>
<keyword evidence="4 6" id="KW-0460">Magnesium</keyword>
<dbReference type="Proteomes" id="UP000241444">
    <property type="component" value="Unassembled WGS sequence"/>
</dbReference>
<dbReference type="InterPro" id="IPR020847">
    <property type="entry name" value="AP_endonuclease_F1_BS"/>
</dbReference>
<keyword evidence="3" id="KW-0378">Hydrolase</keyword>
<feature type="binding site" evidence="6">
    <location>
        <position position="149"/>
    </location>
    <ligand>
        <name>Mg(2+)</name>
        <dbReference type="ChEBI" id="CHEBI:18420"/>
        <label>1</label>
    </ligand>
</feature>